<dbReference type="EMBL" id="AVPL01000042">
    <property type="protein sequence ID" value="KGN40409.1"/>
    <property type="molecule type" value="Genomic_DNA"/>
</dbReference>
<organism evidence="1 2">
    <name type="scientific">Knoellia aerolata DSM 18566</name>
    <dbReference type="NCBI Taxonomy" id="1385519"/>
    <lineage>
        <taxon>Bacteria</taxon>
        <taxon>Bacillati</taxon>
        <taxon>Actinomycetota</taxon>
        <taxon>Actinomycetes</taxon>
        <taxon>Micrococcales</taxon>
        <taxon>Intrasporangiaceae</taxon>
        <taxon>Knoellia</taxon>
    </lineage>
</organism>
<gene>
    <name evidence="1" type="ORF">N801_14480</name>
</gene>
<reference evidence="1 2" key="1">
    <citation type="submission" date="2013-08" db="EMBL/GenBank/DDBJ databases">
        <title>The genome sequence of Knoellia aerolata.</title>
        <authorList>
            <person name="Zhu W."/>
            <person name="Wang G."/>
        </authorList>
    </citation>
    <scope>NUCLEOTIDE SEQUENCE [LARGE SCALE GENOMIC DNA]</scope>
    <source>
        <strain evidence="1 2">DSM 18566</strain>
    </source>
</reference>
<accession>A0A0A0JUM5</accession>
<dbReference type="Proteomes" id="UP000030013">
    <property type="component" value="Unassembled WGS sequence"/>
</dbReference>
<evidence type="ECO:0000313" key="1">
    <source>
        <dbReference type="EMBL" id="KGN40409.1"/>
    </source>
</evidence>
<dbReference type="OrthoDB" id="4843617at2"/>
<sequence>MRLPVPGDPASLAAAGATARRVGRELAVVEGRGRTAYASLGEIWGTSTSVRTRKQGRRAMAALTDVGRHTEQVGEALQTYAAELSELQARARAVVDAAAERGLVVAEGRVLPAWGVTGEADPRTVGERDAQVRALQAELDAVAVQHRRRRDRLLARIGESREDLEVLAAALRLG</sequence>
<evidence type="ECO:0000313" key="2">
    <source>
        <dbReference type="Proteomes" id="UP000030013"/>
    </source>
</evidence>
<dbReference type="STRING" id="1385519.N801_14480"/>
<dbReference type="RefSeq" id="WP_035938876.1">
    <property type="nucleotide sequence ID" value="NZ_AVPL01000042.1"/>
</dbReference>
<protein>
    <submittedName>
        <fullName evidence="1">Uncharacterized protein</fullName>
    </submittedName>
</protein>
<proteinExistence type="predicted"/>
<dbReference type="AlphaFoldDB" id="A0A0A0JUM5"/>
<comment type="caution">
    <text evidence="1">The sequence shown here is derived from an EMBL/GenBank/DDBJ whole genome shotgun (WGS) entry which is preliminary data.</text>
</comment>
<name>A0A0A0JUM5_9MICO</name>
<keyword evidence="2" id="KW-1185">Reference proteome</keyword>
<dbReference type="eggNOG" id="ENOG5031Y0M">
    <property type="taxonomic scope" value="Bacteria"/>
</dbReference>